<evidence type="ECO:0000259" key="14">
    <source>
        <dbReference type="Pfam" id="PF00508"/>
    </source>
</evidence>
<keyword evidence="17" id="KW-1185">Reference proteome</keyword>
<dbReference type="Gene3D" id="2.170.200.10">
    <property type="entry name" value="Papillomavirus E2 early protein domain"/>
    <property type="match status" value="1"/>
</dbReference>
<evidence type="ECO:0000256" key="13">
    <source>
        <dbReference type="SAM" id="MobiDB-lite"/>
    </source>
</evidence>
<feature type="domain" description="Papillomavirus E2 N-terminal" evidence="14">
    <location>
        <begin position="2"/>
        <end position="139"/>
    </location>
</feature>
<evidence type="ECO:0000256" key="7">
    <source>
        <dbReference type="ARBA" id="ARBA00022562"/>
    </source>
</evidence>
<accession>A0A1P8YVV3</accession>
<dbReference type="SUPFAM" id="SSF51332">
    <property type="entry name" value="E2 regulatory, transactivation domain"/>
    <property type="match status" value="1"/>
</dbReference>
<keyword evidence="11" id="KW-0010">Activator</keyword>
<keyword evidence="8" id="KW-0235">DNA replication</keyword>
<evidence type="ECO:0000256" key="4">
    <source>
        <dbReference type="ARBA" id="ARBA00022491"/>
    </source>
</evidence>
<dbReference type="Pfam" id="PF00511">
    <property type="entry name" value="PPV_E2_C"/>
    <property type="match status" value="1"/>
</dbReference>
<dbReference type="Gene3D" id="3.30.70.330">
    <property type="match status" value="1"/>
</dbReference>
<dbReference type="GO" id="GO:0006275">
    <property type="term" value="P:regulation of DNA replication"/>
    <property type="evidence" value="ECO:0007669"/>
    <property type="project" value="InterPro"/>
</dbReference>
<keyword evidence="4" id="KW-0678">Repressor</keyword>
<feature type="domain" description="Papillomavirus E2 C-terminal" evidence="15">
    <location>
        <begin position="246"/>
        <end position="324"/>
    </location>
</feature>
<feature type="region of interest" description="Disordered" evidence="13">
    <location>
        <begin position="138"/>
        <end position="244"/>
    </location>
</feature>
<evidence type="ECO:0000259" key="15">
    <source>
        <dbReference type="Pfam" id="PF00511"/>
    </source>
</evidence>
<dbReference type="GO" id="GO:0016032">
    <property type="term" value="P:viral process"/>
    <property type="evidence" value="ECO:0007669"/>
    <property type="project" value="InterPro"/>
</dbReference>
<dbReference type="SUPFAM" id="SSF54957">
    <property type="entry name" value="Viral DNA-binding domain"/>
    <property type="match status" value="1"/>
</dbReference>
<evidence type="ECO:0000256" key="1">
    <source>
        <dbReference type="ARBA" id="ARBA00004147"/>
    </source>
</evidence>
<keyword evidence="12" id="KW-0804">Transcription</keyword>
<evidence type="ECO:0000256" key="2">
    <source>
        <dbReference type="ARBA" id="ARBA00007794"/>
    </source>
</evidence>
<comment type="similarity">
    <text evidence="2">Belongs to the papillomaviridae E8^E2C protein family.</text>
</comment>
<dbReference type="KEGG" id="vg:30999646"/>
<dbReference type="OrthoDB" id="15886at10239"/>
<sequence>MPLPPQAVAQQRAREAINMQLVTASLAQSEFASETWTLQDCSKEMYNTEPQNTFKKQGTQVDVYYDGSDENCMRYVLWERIYYMTEDDLWAVAEGQVDNEGLYYMRGGLKEYYVRFEADVGRYSRTGQYTIKCKDKDMNFFNPVSSSTPTSARRVRGQSEDDPGQIQERARKRQRRSLVQEAGGPDPTRGRRGGRAEEGQEGSRASSTDGGSERPLLGSAAGGPFQPEGRHREPSRPQGPQPHLAPILVVQGPCNALKCQRYRWKHIHRDLFTDITTNFRWMPAGGIERGELAQLIVRFDSESQRDAFLDSGAITSTLSALPGTMPVFT</sequence>
<evidence type="ECO:0000313" key="17">
    <source>
        <dbReference type="Proteomes" id="UP000202382"/>
    </source>
</evidence>
<proteinExistence type="inferred from homology"/>
<evidence type="ECO:0000256" key="3">
    <source>
        <dbReference type="ARBA" id="ARBA00017237"/>
    </source>
</evidence>
<evidence type="ECO:0000256" key="10">
    <source>
        <dbReference type="ARBA" id="ARBA00023125"/>
    </source>
</evidence>
<dbReference type="GO" id="GO:0003700">
    <property type="term" value="F:DNA-binding transcription factor activity"/>
    <property type="evidence" value="ECO:0007669"/>
    <property type="project" value="InterPro"/>
</dbReference>
<keyword evidence="5" id="KW-0244">Early protein</keyword>
<dbReference type="GO" id="GO:0042025">
    <property type="term" value="C:host cell nucleus"/>
    <property type="evidence" value="ECO:0007669"/>
    <property type="project" value="UniProtKB-SubCell"/>
</dbReference>
<keyword evidence="9" id="KW-0805">Transcription regulation</keyword>
<evidence type="ECO:0000256" key="12">
    <source>
        <dbReference type="ARBA" id="ARBA00023163"/>
    </source>
</evidence>
<name>A0A1P8YVV3_9PAPI</name>
<dbReference type="InterPro" id="IPR012677">
    <property type="entry name" value="Nucleotide-bd_a/b_plait_sf"/>
</dbReference>
<evidence type="ECO:0000256" key="5">
    <source>
        <dbReference type="ARBA" id="ARBA00022518"/>
    </source>
</evidence>
<dbReference type="GO" id="GO:0003677">
    <property type="term" value="F:DNA binding"/>
    <property type="evidence" value="ECO:0007669"/>
    <property type="project" value="UniProtKB-KW"/>
</dbReference>
<dbReference type="InterPro" id="IPR001866">
    <property type="entry name" value="PPV_E2_N"/>
</dbReference>
<reference evidence="16" key="1">
    <citation type="submission" date="2016-05" db="EMBL/GenBank/DDBJ databases">
        <title>Multiple papillomaviruses identified in bat stool samples using deep sequencing.</title>
        <authorList>
            <person name="Yinda C.K."/>
            <person name="Rector A."/>
            <person name="Zeller M."/>
            <person name="Conceicao-Neto N."/>
            <person name="Heylen E."/>
            <person name="Maes P."/>
            <person name="Ghogomu S.M."/>
            <person name="Van Ranst M."/>
            <person name="Matthijnssens J."/>
        </authorList>
    </citation>
    <scope>NUCLEOTIDE SEQUENCE [LARGE SCALE GENOMIC DNA]</scope>
    <source>
        <strain evidence="16">EhPV2</strain>
    </source>
</reference>
<feature type="compositionally biased region" description="Polar residues" evidence="13">
    <location>
        <begin position="142"/>
        <end position="151"/>
    </location>
</feature>
<dbReference type="EMBL" id="KX276957">
    <property type="protein sequence ID" value="AQA28218.1"/>
    <property type="molecule type" value="Genomic_DNA"/>
</dbReference>
<keyword evidence="6" id="KW-0597">Phosphoprotein</keyword>
<comment type="subcellular location">
    <subcellularLocation>
        <location evidence="1">Host nucleus</location>
    </subcellularLocation>
</comment>
<keyword evidence="10" id="KW-0238">DNA-binding</keyword>
<evidence type="ECO:0000313" key="16">
    <source>
        <dbReference type="EMBL" id="AQA28218.1"/>
    </source>
</evidence>
<evidence type="ECO:0000256" key="9">
    <source>
        <dbReference type="ARBA" id="ARBA00023015"/>
    </source>
</evidence>
<dbReference type="GeneID" id="30999646"/>
<keyword evidence="7" id="KW-1048">Host nucleus</keyword>
<evidence type="ECO:0000256" key="6">
    <source>
        <dbReference type="ARBA" id="ARBA00022553"/>
    </source>
</evidence>
<organism evidence="16">
    <name type="scientific">Eidolon helvum papillomavirus 2</name>
    <dbReference type="NCBI Taxonomy" id="1335476"/>
    <lineage>
        <taxon>Viruses</taxon>
        <taxon>Monodnaviria</taxon>
        <taxon>Shotokuvirae</taxon>
        <taxon>Cossaviricota</taxon>
        <taxon>Papovaviricetes</taxon>
        <taxon>Zurhausenvirales</taxon>
        <taxon>Papillomaviridae</taxon>
        <taxon>Firstpapillomavirinae</taxon>
        <taxon>Psipapillomavirus</taxon>
        <taxon>Psipapillomavirus 2</taxon>
    </lineage>
</organism>
<evidence type="ECO:0000256" key="11">
    <source>
        <dbReference type="ARBA" id="ARBA00023159"/>
    </source>
</evidence>
<dbReference type="InterPro" id="IPR000427">
    <property type="entry name" value="Papillomavirus_E2_C"/>
</dbReference>
<evidence type="ECO:0000256" key="8">
    <source>
        <dbReference type="ARBA" id="ARBA00022705"/>
    </source>
</evidence>
<dbReference type="Pfam" id="PF00508">
    <property type="entry name" value="PPV_E2_N"/>
    <property type="match status" value="1"/>
</dbReference>
<protein>
    <recommendedName>
        <fullName evidence="3">Protein E8^E2C</fullName>
    </recommendedName>
</protein>
<dbReference type="Proteomes" id="UP000202382">
    <property type="component" value="Segment"/>
</dbReference>
<dbReference type="InterPro" id="IPR035975">
    <property type="entry name" value="E2/EBNA1_C_sf"/>
</dbReference>
<dbReference type="GO" id="GO:0006260">
    <property type="term" value="P:DNA replication"/>
    <property type="evidence" value="ECO:0007669"/>
    <property type="project" value="UniProtKB-KW"/>
</dbReference>
<dbReference type="RefSeq" id="YP_009345080.1">
    <property type="nucleotide sequence ID" value="NC_033740.1"/>
</dbReference>
<dbReference type="InterPro" id="IPR036050">
    <property type="entry name" value="Regulatory_protein_E2_N"/>
</dbReference>
<dbReference type="InterPro" id="IPR042504">
    <property type="entry name" value="Regulatory_protein_E2_N_2"/>
</dbReference>